<feature type="transmembrane region" description="Helical" evidence="6">
    <location>
        <begin position="341"/>
        <end position="364"/>
    </location>
</feature>
<feature type="transmembrane region" description="Helical" evidence="6">
    <location>
        <begin position="258"/>
        <end position="276"/>
    </location>
</feature>
<dbReference type="VEuPathDB" id="FungiDB:RhiirA1_419696"/>
<dbReference type="PIRSF" id="PIRSF006060">
    <property type="entry name" value="AA_transporter"/>
    <property type="match status" value="1"/>
</dbReference>
<keyword evidence="5 6" id="KW-0472">Membrane</keyword>
<name>A0A2I1GH64_9GLOM</name>
<evidence type="ECO:0000313" key="8">
    <source>
        <dbReference type="Proteomes" id="UP000234323"/>
    </source>
</evidence>
<feature type="transmembrane region" description="Helical" evidence="6">
    <location>
        <begin position="220"/>
        <end position="238"/>
    </location>
</feature>
<dbReference type="Gene3D" id="1.20.1740.10">
    <property type="entry name" value="Amino acid/polyamine transporter I"/>
    <property type="match status" value="1"/>
</dbReference>
<evidence type="ECO:0000256" key="5">
    <source>
        <dbReference type="ARBA" id="ARBA00023136"/>
    </source>
</evidence>
<keyword evidence="3 6" id="KW-0812">Transmembrane</keyword>
<evidence type="ECO:0000256" key="2">
    <source>
        <dbReference type="ARBA" id="ARBA00022448"/>
    </source>
</evidence>
<feature type="transmembrane region" description="Helical" evidence="6">
    <location>
        <begin position="54"/>
        <end position="76"/>
    </location>
</feature>
<evidence type="ECO:0000313" key="7">
    <source>
        <dbReference type="EMBL" id="PKY45972.1"/>
    </source>
</evidence>
<keyword evidence="2" id="KW-0813">Transport</keyword>
<sequence length="516" mass="55439">MSGYEFFTSGASRQADESAWKYHLRKLFTTKSLESFEMEKDTSGLKRTLSAFDLIMIGLGSIIGTGILIITGQAAATKAGPAVVISFIISGIAASFAALCYSELSSMIPVAGSAYTYVYATLGELAAWIIGWSLILEYAVGASTIAVGWSGYFVNFFDHFGIKLSPSWTSAPLVFDHSTGYLLRIPGAYINLPAFLLILFLTIILILGIKESATVNNIAVTLKVFVILLLFFVGITKINPKNYDPFIPQNEGSFSEFGITGILSASSVVFFAYIGFDSISTTAQEAKNPQRDLPIGIIVSLIICTILYVAVCVVLTGVVHYPELNNPAPVTVAINAMGMSWLGVIVDFGALAGLLSGILVFLMGQTRIFYAMAKDGLFFPTIASKIHPKYKTPHISTAVTGVICAIISSLLPIGVLAELTSVGTLSAFLLVNIGVLVLRITAPNAPRKFKVPGGPYLIPIIGALLDLLLLFTATTASLIRLLVWMLIGLVIYFLYGRSHSVANNSNQYMKNKELNG</sequence>
<dbReference type="GO" id="GO:0016020">
    <property type="term" value="C:membrane"/>
    <property type="evidence" value="ECO:0007669"/>
    <property type="project" value="UniProtKB-SubCell"/>
</dbReference>
<evidence type="ECO:0000256" key="6">
    <source>
        <dbReference type="SAM" id="Phobius"/>
    </source>
</evidence>
<dbReference type="GO" id="GO:0015171">
    <property type="term" value="F:amino acid transmembrane transporter activity"/>
    <property type="evidence" value="ECO:0007669"/>
    <property type="project" value="TreeGrafter"/>
</dbReference>
<comment type="subcellular location">
    <subcellularLocation>
        <location evidence="1">Membrane</location>
        <topology evidence="1">Multi-pass membrane protein</topology>
    </subcellularLocation>
</comment>
<feature type="transmembrane region" description="Helical" evidence="6">
    <location>
        <begin position="454"/>
        <end position="472"/>
    </location>
</feature>
<feature type="transmembrane region" description="Helical" evidence="6">
    <location>
        <begin position="82"/>
        <end position="102"/>
    </location>
</feature>
<accession>A0A2I1GH64</accession>
<feature type="transmembrane region" description="Helical" evidence="6">
    <location>
        <begin position="114"/>
        <end position="135"/>
    </location>
</feature>
<dbReference type="InterPro" id="IPR002293">
    <property type="entry name" value="AA/rel_permease1"/>
</dbReference>
<dbReference type="Proteomes" id="UP000234323">
    <property type="component" value="Unassembled WGS sequence"/>
</dbReference>
<evidence type="ECO:0000256" key="4">
    <source>
        <dbReference type="ARBA" id="ARBA00022989"/>
    </source>
</evidence>
<dbReference type="PANTHER" id="PTHR43243">
    <property type="entry name" value="INNER MEMBRANE TRANSPORTER YGJI-RELATED"/>
    <property type="match status" value="1"/>
</dbReference>
<proteinExistence type="predicted"/>
<feature type="transmembrane region" description="Helical" evidence="6">
    <location>
        <begin position="395"/>
        <end position="416"/>
    </location>
</feature>
<feature type="transmembrane region" description="Helical" evidence="6">
    <location>
        <begin position="422"/>
        <end position="442"/>
    </location>
</feature>
<protein>
    <submittedName>
        <fullName evidence="7">Amino acid transporter</fullName>
    </submittedName>
</protein>
<evidence type="ECO:0000256" key="1">
    <source>
        <dbReference type="ARBA" id="ARBA00004141"/>
    </source>
</evidence>
<dbReference type="VEuPathDB" id="FungiDB:RhiirFUN_018390"/>
<keyword evidence="4 6" id="KW-1133">Transmembrane helix</keyword>
<dbReference type="VEuPathDB" id="FungiDB:FUN_000986"/>
<dbReference type="Pfam" id="PF13520">
    <property type="entry name" value="AA_permease_2"/>
    <property type="match status" value="1"/>
</dbReference>
<gene>
    <name evidence="7" type="ORF">RhiirA4_401890</name>
</gene>
<organism evidence="7 8">
    <name type="scientific">Rhizophagus irregularis</name>
    <dbReference type="NCBI Taxonomy" id="588596"/>
    <lineage>
        <taxon>Eukaryota</taxon>
        <taxon>Fungi</taxon>
        <taxon>Fungi incertae sedis</taxon>
        <taxon>Mucoromycota</taxon>
        <taxon>Glomeromycotina</taxon>
        <taxon>Glomeromycetes</taxon>
        <taxon>Glomerales</taxon>
        <taxon>Glomeraceae</taxon>
        <taxon>Rhizophagus</taxon>
    </lineage>
</organism>
<comment type="caution">
    <text evidence="7">The sequence shown here is derived from an EMBL/GenBank/DDBJ whole genome shotgun (WGS) entry which is preliminary data.</text>
</comment>
<feature type="transmembrane region" description="Helical" evidence="6">
    <location>
        <begin position="297"/>
        <end position="321"/>
    </location>
</feature>
<evidence type="ECO:0000256" key="3">
    <source>
        <dbReference type="ARBA" id="ARBA00022692"/>
    </source>
</evidence>
<dbReference type="PANTHER" id="PTHR43243:SF4">
    <property type="entry name" value="CATIONIC AMINO ACID TRANSPORTER 4"/>
    <property type="match status" value="1"/>
</dbReference>
<reference evidence="7 8" key="1">
    <citation type="submission" date="2015-10" db="EMBL/GenBank/DDBJ databases">
        <title>Genome analyses suggest a sexual origin of heterokaryosis in a supposedly ancient asexual fungus.</title>
        <authorList>
            <person name="Ropars J."/>
            <person name="Sedzielewska K."/>
            <person name="Noel J."/>
            <person name="Charron P."/>
            <person name="Farinelli L."/>
            <person name="Marton T."/>
            <person name="Kruger M."/>
            <person name="Pelin A."/>
            <person name="Brachmann A."/>
            <person name="Corradi N."/>
        </authorList>
    </citation>
    <scope>NUCLEOTIDE SEQUENCE [LARGE SCALE GENOMIC DNA]</scope>
    <source>
        <strain evidence="7 8">A4</strain>
    </source>
</reference>
<keyword evidence="8" id="KW-1185">Reference proteome</keyword>
<feature type="transmembrane region" description="Helical" evidence="6">
    <location>
        <begin position="188"/>
        <end position="208"/>
    </location>
</feature>
<dbReference type="EMBL" id="LLXI01000424">
    <property type="protein sequence ID" value="PKY45972.1"/>
    <property type="molecule type" value="Genomic_DNA"/>
</dbReference>
<feature type="transmembrane region" description="Helical" evidence="6">
    <location>
        <begin position="478"/>
        <end position="495"/>
    </location>
</feature>
<dbReference type="AlphaFoldDB" id="A0A2I1GH64"/>